<evidence type="ECO:0000313" key="2">
    <source>
        <dbReference type="EMBL" id="WIW71883.1"/>
    </source>
</evidence>
<dbReference type="Proteomes" id="UP001243623">
    <property type="component" value="Chromosome"/>
</dbReference>
<dbReference type="InterPro" id="IPR010359">
    <property type="entry name" value="IrrE_HExxH"/>
</dbReference>
<name>A0A9Y2ETA3_9FIRM</name>
<dbReference type="AlphaFoldDB" id="A0A9Y2ETA3"/>
<dbReference type="EMBL" id="CP120678">
    <property type="protein sequence ID" value="WIW71883.1"/>
    <property type="molecule type" value="Genomic_DNA"/>
</dbReference>
<protein>
    <submittedName>
        <fullName evidence="2">ImmA/IrrE family metallo-endopeptidase</fullName>
    </submittedName>
</protein>
<proteinExistence type="predicted"/>
<dbReference type="Gene3D" id="1.10.10.2910">
    <property type="match status" value="1"/>
</dbReference>
<dbReference type="Pfam" id="PF06114">
    <property type="entry name" value="Peptidase_M78"/>
    <property type="match status" value="1"/>
</dbReference>
<gene>
    <name evidence="2" type="ORF">P3F81_06200</name>
</gene>
<organism evidence="2 3">
    <name type="scientific">Selenobaculum gibii</name>
    <dbReference type="NCBI Taxonomy" id="3054208"/>
    <lineage>
        <taxon>Bacteria</taxon>
        <taxon>Bacillati</taxon>
        <taxon>Bacillota</taxon>
        <taxon>Negativicutes</taxon>
        <taxon>Selenomonadales</taxon>
        <taxon>Selenomonadaceae</taxon>
        <taxon>Selenobaculum</taxon>
    </lineage>
</organism>
<reference evidence="2" key="1">
    <citation type="submission" date="2023-03" db="EMBL/GenBank/DDBJ databases">
        <title>Selenobaculum gbiensis gen. nov. sp. nov., a new bacterium isolated from the gut microbiota of IBD patient.</title>
        <authorList>
            <person name="Yeo S."/>
            <person name="Park H."/>
            <person name="Huh C.S."/>
        </authorList>
    </citation>
    <scope>NUCLEOTIDE SEQUENCE</scope>
    <source>
        <strain evidence="2">ICN-92133</strain>
    </source>
</reference>
<evidence type="ECO:0000313" key="3">
    <source>
        <dbReference type="Proteomes" id="UP001243623"/>
    </source>
</evidence>
<dbReference type="KEGG" id="sgbi:P3F81_06200"/>
<evidence type="ECO:0000259" key="1">
    <source>
        <dbReference type="Pfam" id="PF06114"/>
    </source>
</evidence>
<dbReference type="RefSeq" id="WP_309320760.1">
    <property type="nucleotide sequence ID" value="NZ_CP120678.1"/>
</dbReference>
<keyword evidence="3" id="KW-1185">Reference proteome</keyword>
<accession>A0A9Y2ETA3</accession>
<feature type="domain" description="IrrE N-terminal-like" evidence="1">
    <location>
        <begin position="27"/>
        <end position="80"/>
    </location>
</feature>
<sequence>MINYKLCVKNLINKHSTSNPFDLAKALGLKIICAPLPCNIRGFLVRVLKRRYIILNDTLCYQAQKITICHEIGHAQLHKGYGYYFMQTIHIMFLLRENLKQTIIQYIYYPTLTILTWI</sequence>